<dbReference type="STRING" id="485916.Dtox_3351"/>
<dbReference type="InterPro" id="IPR012296">
    <property type="entry name" value="Nuclease_put_TT1808"/>
</dbReference>
<dbReference type="Pfam" id="PF05685">
    <property type="entry name" value="Uma2"/>
    <property type="match status" value="1"/>
</dbReference>
<name>C8W5T1_DESAS</name>
<dbReference type="PANTHER" id="PTHR34107">
    <property type="entry name" value="SLL0198 PROTEIN-RELATED"/>
    <property type="match status" value="1"/>
</dbReference>
<dbReference type="EMBL" id="CP001720">
    <property type="protein sequence ID" value="ACV64081.1"/>
    <property type="molecule type" value="Genomic_DNA"/>
</dbReference>
<dbReference type="CDD" id="cd06260">
    <property type="entry name" value="DUF820-like"/>
    <property type="match status" value="1"/>
</dbReference>
<accession>C8W5T1</accession>
<evidence type="ECO:0000259" key="1">
    <source>
        <dbReference type="Pfam" id="PF05685"/>
    </source>
</evidence>
<dbReference type="Proteomes" id="UP000002217">
    <property type="component" value="Chromosome"/>
</dbReference>
<gene>
    <name evidence="2" type="ordered locus">Dtox_3351</name>
</gene>
<reference evidence="2 3" key="1">
    <citation type="journal article" date="2009" name="Stand. Genomic Sci.">
        <title>Complete genome sequence of Desulfotomaculum acetoxidans type strain (5575).</title>
        <authorList>
            <person name="Spring S."/>
            <person name="Lapidus A."/>
            <person name="Schroder M."/>
            <person name="Gleim D."/>
            <person name="Sims D."/>
            <person name="Meincke L."/>
            <person name="Glavina Del Rio T."/>
            <person name="Tice H."/>
            <person name="Copeland A."/>
            <person name="Cheng J.F."/>
            <person name="Lucas S."/>
            <person name="Chen F."/>
            <person name="Nolan M."/>
            <person name="Bruce D."/>
            <person name="Goodwin L."/>
            <person name="Pitluck S."/>
            <person name="Ivanova N."/>
            <person name="Mavromatis K."/>
            <person name="Mikhailova N."/>
            <person name="Pati A."/>
            <person name="Chen A."/>
            <person name="Palaniappan K."/>
            <person name="Land M."/>
            <person name="Hauser L."/>
            <person name="Chang Y.J."/>
            <person name="Jeffries C.D."/>
            <person name="Chain P."/>
            <person name="Saunders E."/>
            <person name="Brettin T."/>
            <person name="Detter J.C."/>
            <person name="Goker M."/>
            <person name="Bristow J."/>
            <person name="Eisen J.A."/>
            <person name="Markowitz V."/>
            <person name="Hugenholtz P."/>
            <person name="Kyrpides N.C."/>
            <person name="Klenk H.P."/>
            <person name="Han C."/>
        </authorList>
    </citation>
    <scope>NUCLEOTIDE SEQUENCE [LARGE SCALE GENOMIC DNA]</scope>
    <source>
        <strain evidence="3">ATCC 49208 / DSM 771 / VKM B-1644</strain>
    </source>
</reference>
<dbReference type="InterPro" id="IPR011335">
    <property type="entry name" value="Restrct_endonuc-II-like"/>
</dbReference>
<dbReference type="KEGG" id="dae:Dtox_3351"/>
<dbReference type="SUPFAM" id="SSF52980">
    <property type="entry name" value="Restriction endonuclease-like"/>
    <property type="match status" value="1"/>
</dbReference>
<dbReference type="HOGENOM" id="CLU_076312_0_2_9"/>
<dbReference type="Gene3D" id="3.90.1570.10">
    <property type="entry name" value="tt1808, chain A"/>
    <property type="match status" value="1"/>
</dbReference>
<dbReference type="eggNOG" id="COG4636">
    <property type="taxonomic scope" value="Bacteria"/>
</dbReference>
<organism evidence="2 3">
    <name type="scientific">Desulfofarcimen acetoxidans (strain ATCC 49208 / DSM 771 / KCTC 5769 / VKM B-1644 / 5575)</name>
    <name type="common">Desulfotomaculum acetoxidans</name>
    <dbReference type="NCBI Taxonomy" id="485916"/>
    <lineage>
        <taxon>Bacteria</taxon>
        <taxon>Bacillati</taxon>
        <taxon>Bacillota</taxon>
        <taxon>Clostridia</taxon>
        <taxon>Eubacteriales</taxon>
        <taxon>Peptococcaceae</taxon>
        <taxon>Desulfofarcimen</taxon>
    </lineage>
</organism>
<protein>
    <recommendedName>
        <fullName evidence="1">Putative restriction endonuclease domain-containing protein</fullName>
    </recommendedName>
</protein>
<evidence type="ECO:0000313" key="2">
    <source>
        <dbReference type="EMBL" id="ACV64081.1"/>
    </source>
</evidence>
<evidence type="ECO:0000313" key="3">
    <source>
        <dbReference type="Proteomes" id="UP000002217"/>
    </source>
</evidence>
<dbReference type="RefSeq" id="WP_015758771.1">
    <property type="nucleotide sequence ID" value="NC_013216.1"/>
</dbReference>
<sequence length="181" mass="20794">MPKIKNVTYEEFLKMDNSDDRLEYINGEVYLQSAPSVEHQSAVTNLSTEFGIYLKGKKCRHFVEPFDVVLQDKKEKHRVQPDITIICDKSGLNENNYTGVPTIAIEVLSPSTSSKDYIIKMDLYMRFGIQEYWIVSPKNKSLEIFTLENGIYSEPVVYSKNDTVKSSIFTDLSILLKDIFS</sequence>
<proteinExistence type="predicted"/>
<feature type="domain" description="Putative restriction endonuclease" evidence="1">
    <location>
        <begin position="10"/>
        <end position="173"/>
    </location>
</feature>
<dbReference type="PANTHER" id="PTHR34107:SF4">
    <property type="entry name" value="SLL1222 PROTEIN"/>
    <property type="match status" value="1"/>
</dbReference>
<dbReference type="InterPro" id="IPR008538">
    <property type="entry name" value="Uma2"/>
</dbReference>
<keyword evidence="3" id="KW-1185">Reference proteome</keyword>
<dbReference type="AlphaFoldDB" id="C8W5T1"/>